<organism evidence="1 2">
    <name type="scientific">Frankliniella fusca</name>
    <dbReference type="NCBI Taxonomy" id="407009"/>
    <lineage>
        <taxon>Eukaryota</taxon>
        <taxon>Metazoa</taxon>
        <taxon>Ecdysozoa</taxon>
        <taxon>Arthropoda</taxon>
        <taxon>Hexapoda</taxon>
        <taxon>Insecta</taxon>
        <taxon>Pterygota</taxon>
        <taxon>Neoptera</taxon>
        <taxon>Paraneoptera</taxon>
        <taxon>Thysanoptera</taxon>
        <taxon>Terebrantia</taxon>
        <taxon>Thripoidea</taxon>
        <taxon>Thripidae</taxon>
        <taxon>Frankliniella</taxon>
    </lineage>
</organism>
<name>A0AAE1LNU7_9NEOP</name>
<keyword evidence="2" id="KW-1185">Reference proteome</keyword>
<protein>
    <submittedName>
        <fullName evidence="1">Nicotinate phosphoribosyltransferase 2</fullName>
    </submittedName>
</protein>
<dbReference type="EMBL" id="JAHWGI010001244">
    <property type="protein sequence ID" value="KAK3926285.1"/>
    <property type="molecule type" value="Genomic_DNA"/>
</dbReference>
<keyword evidence="1" id="KW-0808">Transferase</keyword>
<reference evidence="1" key="1">
    <citation type="submission" date="2021-07" db="EMBL/GenBank/DDBJ databases">
        <authorList>
            <person name="Catto M.A."/>
            <person name="Jacobson A."/>
            <person name="Kennedy G."/>
            <person name="Labadie P."/>
            <person name="Hunt B.G."/>
            <person name="Srinivasan R."/>
        </authorList>
    </citation>
    <scope>NUCLEOTIDE SEQUENCE</scope>
    <source>
        <strain evidence="1">PL_HMW_Pooled</strain>
        <tissue evidence="1">Head</tissue>
    </source>
</reference>
<comment type="caution">
    <text evidence="1">The sequence shown here is derived from an EMBL/GenBank/DDBJ whole genome shotgun (WGS) entry which is preliminary data.</text>
</comment>
<keyword evidence="1" id="KW-0328">Glycosyltransferase</keyword>
<evidence type="ECO:0000313" key="1">
    <source>
        <dbReference type="EMBL" id="KAK3926285.1"/>
    </source>
</evidence>
<dbReference type="AlphaFoldDB" id="A0AAE1LNU7"/>
<accession>A0AAE1LNU7</accession>
<dbReference type="Proteomes" id="UP001219518">
    <property type="component" value="Unassembled WGS sequence"/>
</dbReference>
<dbReference type="GO" id="GO:0016757">
    <property type="term" value="F:glycosyltransferase activity"/>
    <property type="evidence" value="ECO:0007669"/>
    <property type="project" value="UniProtKB-KW"/>
</dbReference>
<proteinExistence type="predicted"/>
<evidence type="ECO:0000313" key="2">
    <source>
        <dbReference type="Proteomes" id="UP001219518"/>
    </source>
</evidence>
<sequence length="71" mass="7959">MKAAVCCGRQMHDSITRPHSTSISQTTCSCLLPMSRGDIQCLYLQGFAAPPRRDTSLLCRHSFNERMNTLN</sequence>
<gene>
    <name evidence="1" type="ORF">KUF71_014534</name>
</gene>
<dbReference type="PROSITE" id="PS51257">
    <property type="entry name" value="PROKAR_LIPOPROTEIN"/>
    <property type="match status" value="1"/>
</dbReference>
<reference evidence="1" key="2">
    <citation type="journal article" date="2023" name="BMC Genomics">
        <title>Pest status, molecular evolution, and epigenetic factors derived from the genome assembly of Frankliniella fusca, a thysanopteran phytovirus vector.</title>
        <authorList>
            <person name="Catto M.A."/>
            <person name="Labadie P.E."/>
            <person name="Jacobson A.L."/>
            <person name="Kennedy G.G."/>
            <person name="Srinivasan R."/>
            <person name="Hunt B.G."/>
        </authorList>
    </citation>
    <scope>NUCLEOTIDE SEQUENCE</scope>
    <source>
        <strain evidence="1">PL_HMW_Pooled</strain>
    </source>
</reference>